<dbReference type="Gene3D" id="2.60.120.260">
    <property type="entry name" value="Galactose-binding domain-like"/>
    <property type="match status" value="2"/>
</dbReference>
<dbReference type="InterPro" id="IPR008979">
    <property type="entry name" value="Galactose-bd-like_sf"/>
</dbReference>
<sequence>MANFVANTDFGLTSDRWYTITEAFTAQGEQELADQLVVYFNGPDENKSFMIDDVSITPLEQDCSQLILNGDAEAGETARFWRLFLESESGTIELVNIDAGNQALKVTGREFANDGLYQNVDPRCLTLGTKWKVEAQMKLVSKKTGDYVACTPSERGPIDGCPTVRVITNKNGSRLQDGPSFMTNTDMIWVPNQFNKYEAEFEVTSNLAWGEDYIIGFRNFNEDWDLIIDDISVTPLA</sequence>
<dbReference type="SUPFAM" id="SSF49785">
    <property type="entry name" value="Galactose-binding domain-like"/>
    <property type="match status" value="2"/>
</dbReference>
<proteinExistence type="predicted"/>
<dbReference type="AlphaFoldDB" id="A0A7S2YKW3"/>
<gene>
    <name evidence="1" type="ORF">APAL1065_LOCUS20299</name>
</gene>
<protein>
    <submittedName>
        <fullName evidence="1">Uncharacterized protein</fullName>
    </submittedName>
</protein>
<organism evidence="1">
    <name type="scientific">Entomoneis paludosa</name>
    <dbReference type="NCBI Taxonomy" id="265537"/>
    <lineage>
        <taxon>Eukaryota</taxon>
        <taxon>Sar</taxon>
        <taxon>Stramenopiles</taxon>
        <taxon>Ochrophyta</taxon>
        <taxon>Bacillariophyta</taxon>
        <taxon>Bacillariophyceae</taxon>
        <taxon>Bacillariophycidae</taxon>
        <taxon>Entomoneidaceae</taxon>
        <taxon>Entomoneis</taxon>
    </lineage>
</organism>
<dbReference type="EMBL" id="HBHT01030257">
    <property type="protein sequence ID" value="CAD9981934.1"/>
    <property type="molecule type" value="Transcribed_RNA"/>
</dbReference>
<reference evidence="1" key="1">
    <citation type="submission" date="2021-01" db="EMBL/GenBank/DDBJ databases">
        <authorList>
            <person name="Corre E."/>
            <person name="Pelletier E."/>
            <person name="Niang G."/>
            <person name="Scheremetjew M."/>
            <person name="Finn R."/>
            <person name="Kale V."/>
            <person name="Holt S."/>
            <person name="Cochrane G."/>
            <person name="Meng A."/>
            <person name="Brown T."/>
            <person name="Cohen L."/>
        </authorList>
    </citation>
    <scope>NUCLEOTIDE SEQUENCE</scope>
    <source>
        <strain evidence="1">CCMP125</strain>
    </source>
</reference>
<evidence type="ECO:0000313" key="1">
    <source>
        <dbReference type="EMBL" id="CAD9981934.1"/>
    </source>
</evidence>
<accession>A0A7S2YKW3</accession>
<name>A0A7S2YKW3_9STRA</name>